<dbReference type="AlphaFoldDB" id="A0A1F8A653"/>
<sequence>MAEIVADLTIAVNAALSKLSPTDDIPDPARLQLLEALDKLRGVVEPPVQSLLNICWAAHPLVAIRTAIGMGIFDAFADAGGTELTLDDLNEKTKGDKDLLGKRPFWFEITVRIMRLLSANRLFTEIGVDKYQPQPLALGFAAGAPSEVIKNFHMVLRATAYTHEFLEARGYQSPDDAYDTPFQRAYGTKLHHFEWLAQHPDEQHAFNTVMETGNRTVEGEQWYDFYPWEERLASEADRVLLVDIGGGKGHDLARFKEKKNPAGRLILQDLSEVIQDIQAPLAQGIEAQGYSMFDPQPVRGAKAYYMRTVLHDWPDKQALQALQRIREAMADDSVLLINENSVPETGVPRFNASVDLIMMTMFSSLERTEKQWLSLLERAQFQVIKVWRADNQGVGSNALFEAVPV</sequence>
<accession>A0A1F8A653</accession>
<dbReference type="Gene3D" id="3.40.50.150">
    <property type="entry name" value="Vaccinia Virus protein VP39"/>
    <property type="match status" value="1"/>
</dbReference>
<dbReference type="InterPro" id="IPR016461">
    <property type="entry name" value="COMT-like"/>
</dbReference>
<dbReference type="PANTHER" id="PTHR43712:SF11">
    <property type="entry name" value="O-METHYLTRANSFERASE (AFU_ORTHOLOGUE AFUA_2G17820)-RELATED"/>
    <property type="match status" value="1"/>
</dbReference>
<dbReference type="SUPFAM" id="SSF46785">
    <property type="entry name" value="Winged helix' DNA-binding domain"/>
    <property type="match status" value="1"/>
</dbReference>
<comment type="caution">
    <text evidence="6">The sequence shown here is derived from an EMBL/GenBank/DDBJ whole genome shotgun (WGS) entry which is preliminary data.</text>
</comment>
<dbReference type="InterPro" id="IPR036390">
    <property type="entry name" value="WH_DNA-bd_sf"/>
</dbReference>
<dbReference type="InterPro" id="IPR029063">
    <property type="entry name" value="SAM-dependent_MTases_sf"/>
</dbReference>
<keyword evidence="3" id="KW-0949">S-adenosyl-L-methionine</keyword>
<evidence type="ECO:0000256" key="2">
    <source>
        <dbReference type="ARBA" id="ARBA00022679"/>
    </source>
</evidence>
<dbReference type="GeneID" id="34448408"/>
<protein>
    <submittedName>
        <fullName evidence="6">O-methyltransferase</fullName>
    </submittedName>
</protein>
<dbReference type="InterPro" id="IPR036388">
    <property type="entry name" value="WH-like_DNA-bd_sf"/>
</dbReference>
<gene>
    <name evidence="6" type="ORF">ABOM_005018</name>
</gene>
<dbReference type="PIRSF" id="PIRSF005739">
    <property type="entry name" value="O-mtase"/>
    <property type="match status" value="1"/>
</dbReference>
<dbReference type="SUPFAM" id="SSF53335">
    <property type="entry name" value="S-adenosyl-L-methionine-dependent methyltransferases"/>
    <property type="match status" value="1"/>
</dbReference>
<dbReference type="EMBL" id="LYCR01000028">
    <property type="protein sequence ID" value="OGM46845.1"/>
    <property type="molecule type" value="Genomic_DNA"/>
</dbReference>
<reference evidence="6 7" key="1">
    <citation type="journal article" date="2016" name="Genome Biol. Evol.">
        <title>Draft genome sequence of an aflatoxigenic Aspergillus species, A. bombycis.</title>
        <authorList>
            <person name="Moore G.G."/>
            <person name="Mack B.M."/>
            <person name="Beltz S.B."/>
            <person name="Gilbert M.K."/>
        </authorList>
    </citation>
    <scope>NUCLEOTIDE SEQUENCE [LARGE SCALE GENOMIC DNA]</scope>
    <source>
        <strain evidence="7">NRRL 26010</strain>
    </source>
</reference>
<dbReference type="OrthoDB" id="1535081at2759"/>
<evidence type="ECO:0000256" key="3">
    <source>
        <dbReference type="ARBA" id="ARBA00022691"/>
    </source>
</evidence>
<evidence type="ECO:0000313" key="7">
    <source>
        <dbReference type="Proteomes" id="UP000179179"/>
    </source>
</evidence>
<keyword evidence="7" id="KW-1185">Reference proteome</keyword>
<dbReference type="GO" id="GO:0044550">
    <property type="term" value="P:secondary metabolite biosynthetic process"/>
    <property type="evidence" value="ECO:0007669"/>
    <property type="project" value="UniProtKB-ARBA"/>
</dbReference>
<proteinExistence type="predicted"/>
<evidence type="ECO:0000313" key="6">
    <source>
        <dbReference type="EMBL" id="OGM46845.1"/>
    </source>
</evidence>
<feature type="active site" description="Proton acceptor" evidence="4">
    <location>
        <position position="311"/>
    </location>
</feature>
<evidence type="ECO:0000256" key="1">
    <source>
        <dbReference type="ARBA" id="ARBA00022603"/>
    </source>
</evidence>
<keyword evidence="1 6" id="KW-0489">Methyltransferase</keyword>
<organism evidence="6 7">
    <name type="scientific">Aspergillus bombycis</name>
    <dbReference type="NCBI Taxonomy" id="109264"/>
    <lineage>
        <taxon>Eukaryota</taxon>
        <taxon>Fungi</taxon>
        <taxon>Dikarya</taxon>
        <taxon>Ascomycota</taxon>
        <taxon>Pezizomycotina</taxon>
        <taxon>Eurotiomycetes</taxon>
        <taxon>Eurotiomycetidae</taxon>
        <taxon>Eurotiales</taxon>
        <taxon>Aspergillaceae</taxon>
        <taxon>Aspergillus</taxon>
    </lineage>
</organism>
<dbReference type="RefSeq" id="XP_022390562.1">
    <property type="nucleotide sequence ID" value="XM_022532147.1"/>
</dbReference>
<keyword evidence="2 6" id="KW-0808">Transferase</keyword>
<dbReference type="InterPro" id="IPR001077">
    <property type="entry name" value="COMT_C"/>
</dbReference>
<dbReference type="GO" id="GO:0008171">
    <property type="term" value="F:O-methyltransferase activity"/>
    <property type="evidence" value="ECO:0007669"/>
    <property type="project" value="InterPro"/>
</dbReference>
<dbReference type="Pfam" id="PF00891">
    <property type="entry name" value="Methyltransf_2"/>
    <property type="match status" value="1"/>
</dbReference>
<evidence type="ECO:0000256" key="4">
    <source>
        <dbReference type="PIRSR" id="PIRSR005739-1"/>
    </source>
</evidence>
<dbReference type="PROSITE" id="PS51683">
    <property type="entry name" value="SAM_OMT_II"/>
    <property type="match status" value="1"/>
</dbReference>
<feature type="domain" description="O-methyltransferase C-terminal" evidence="5">
    <location>
        <begin position="179"/>
        <end position="382"/>
    </location>
</feature>
<dbReference type="GO" id="GO:0032259">
    <property type="term" value="P:methylation"/>
    <property type="evidence" value="ECO:0007669"/>
    <property type="project" value="UniProtKB-KW"/>
</dbReference>
<name>A0A1F8A653_9EURO</name>
<dbReference type="PANTHER" id="PTHR43712">
    <property type="entry name" value="PUTATIVE (AFU_ORTHOLOGUE AFUA_4G14580)-RELATED"/>
    <property type="match status" value="1"/>
</dbReference>
<dbReference type="Gene3D" id="1.10.10.10">
    <property type="entry name" value="Winged helix-like DNA-binding domain superfamily/Winged helix DNA-binding domain"/>
    <property type="match status" value="1"/>
</dbReference>
<dbReference type="Proteomes" id="UP000179179">
    <property type="component" value="Unassembled WGS sequence"/>
</dbReference>
<evidence type="ECO:0000259" key="5">
    <source>
        <dbReference type="Pfam" id="PF00891"/>
    </source>
</evidence>